<protein>
    <submittedName>
        <fullName evidence="2">Uncharacterized protein</fullName>
    </submittedName>
</protein>
<evidence type="ECO:0000313" key="3">
    <source>
        <dbReference type="Proteomes" id="UP000237105"/>
    </source>
</evidence>
<name>A0A2P5BQM6_PARAD</name>
<gene>
    <name evidence="2" type="ORF">PanWU01x14_219440</name>
</gene>
<dbReference type="EMBL" id="JXTB01000238">
    <property type="protein sequence ID" value="PON51086.1"/>
    <property type="molecule type" value="Genomic_DNA"/>
</dbReference>
<keyword evidence="3" id="KW-1185">Reference proteome</keyword>
<feature type="compositionally biased region" description="Low complexity" evidence="1">
    <location>
        <begin position="81"/>
        <end position="92"/>
    </location>
</feature>
<reference evidence="3" key="1">
    <citation type="submission" date="2016-06" db="EMBL/GenBank/DDBJ databases">
        <title>Parallel loss of symbiosis genes in relatives of nitrogen-fixing non-legume Parasponia.</title>
        <authorList>
            <person name="Van Velzen R."/>
            <person name="Holmer R."/>
            <person name="Bu F."/>
            <person name="Rutten L."/>
            <person name="Van Zeijl A."/>
            <person name="Liu W."/>
            <person name="Santuari L."/>
            <person name="Cao Q."/>
            <person name="Sharma T."/>
            <person name="Shen D."/>
            <person name="Roswanjaya Y."/>
            <person name="Wardhani T."/>
            <person name="Kalhor M.S."/>
            <person name="Jansen J."/>
            <person name="Van den Hoogen J."/>
            <person name="Gungor B."/>
            <person name="Hartog M."/>
            <person name="Hontelez J."/>
            <person name="Verver J."/>
            <person name="Yang W.-C."/>
            <person name="Schijlen E."/>
            <person name="Repin R."/>
            <person name="Schilthuizen M."/>
            <person name="Schranz E."/>
            <person name="Heidstra R."/>
            <person name="Miyata K."/>
            <person name="Fedorova E."/>
            <person name="Kohlen W."/>
            <person name="Bisseling T."/>
            <person name="Smit S."/>
            <person name="Geurts R."/>
        </authorList>
    </citation>
    <scope>NUCLEOTIDE SEQUENCE [LARGE SCALE GENOMIC DNA]</scope>
    <source>
        <strain evidence="3">cv. WU1-14</strain>
    </source>
</reference>
<proteinExistence type="predicted"/>
<evidence type="ECO:0000313" key="2">
    <source>
        <dbReference type="EMBL" id="PON51086.1"/>
    </source>
</evidence>
<comment type="caution">
    <text evidence="2">The sequence shown here is derived from an EMBL/GenBank/DDBJ whole genome shotgun (WGS) entry which is preliminary data.</text>
</comment>
<feature type="region of interest" description="Disordered" evidence="1">
    <location>
        <begin position="41"/>
        <end position="100"/>
    </location>
</feature>
<dbReference type="Proteomes" id="UP000237105">
    <property type="component" value="Unassembled WGS sequence"/>
</dbReference>
<organism evidence="2 3">
    <name type="scientific">Parasponia andersonii</name>
    <name type="common">Sponia andersonii</name>
    <dbReference type="NCBI Taxonomy" id="3476"/>
    <lineage>
        <taxon>Eukaryota</taxon>
        <taxon>Viridiplantae</taxon>
        <taxon>Streptophyta</taxon>
        <taxon>Embryophyta</taxon>
        <taxon>Tracheophyta</taxon>
        <taxon>Spermatophyta</taxon>
        <taxon>Magnoliopsida</taxon>
        <taxon>eudicotyledons</taxon>
        <taxon>Gunneridae</taxon>
        <taxon>Pentapetalae</taxon>
        <taxon>rosids</taxon>
        <taxon>fabids</taxon>
        <taxon>Rosales</taxon>
        <taxon>Cannabaceae</taxon>
        <taxon>Parasponia</taxon>
    </lineage>
</organism>
<sequence length="100" mass="9863">MQQLGDGISITYPADVLKILAVVKDGPSTSTSIAKELIPISSLPDRTSEAPGGQPGLRVSTGERSGTVIVSSDESDPSTPPSTGVGPSTGTGCAPLAGGN</sequence>
<dbReference type="AlphaFoldDB" id="A0A2P5BQM6"/>
<evidence type="ECO:0000256" key="1">
    <source>
        <dbReference type="SAM" id="MobiDB-lite"/>
    </source>
</evidence>
<accession>A0A2P5BQM6</accession>